<dbReference type="FunFam" id="3.90.190.10:FF:000092">
    <property type="entry name" value="Tyrosine-protein phosphatase 69D"/>
    <property type="match status" value="1"/>
</dbReference>
<evidence type="ECO:0000256" key="6">
    <source>
        <dbReference type="ARBA" id="ARBA00022912"/>
    </source>
</evidence>
<dbReference type="Gene3D" id="3.90.190.10">
    <property type="entry name" value="Protein tyrosine phosphatase superfamily"/>
    <property type="match status" value="2"/>
</dbReference>
<evidence type="ECO:0000259" key="12">
    <source>
        <dbReference type="PROSITE" id="PS50055"/>
    </source>
</evidence>
<organism evidence="16 17">
    <name type="scientific">Folsomia candida</name>
    <name type="common">Springtail</name>
    <dbReference type="NCBI Taxonomy" id="158441"/>
    <lineage>
        <taxon>Eukaryota</taxon>
        <taxon>Metazoa</taxon>
        <taxon>Ecdysozoa</taxon>
        <taxon>Arthropoda</taxon>
        <taxon>Hexapoda</taxon>
        <taxon>Collembola</taxon>
        <taxon>Entomobryomorpha</taxon>
        <taxon>Isotomoidea</taxon>
        <taxon>Isotomidae</taxon>
        <taxon>Proisotominae</taxon>
        <taxon>Folsomia</taxon>
    </lineage>
</organism>
<evidence type="ECO:0000256" key="8">
    <source>
        <dbReference type="ARBA" id="ARBA00023136"/>
    </source>
</evidence>
<comment type="subcellular location">
    <subcellularLocation>
        <location evidence="1">Membrane</location>
        <topology evidence="1">Single-pass membrane protein</topology>
    </subcellularLocation>
</comment>
<protein>
    <recommendedName>
        <fullName evidence="2">protein-tyrosine-phosphatase</fullName>
        <ecNumber evidence="2">3.1.3.48</ecNumber>
    </recommendedName>
</protein>
<dbReference type="InterPro" id="IPR007110">
    <property type="entry name" value="Ig-like_dom"/>
</dbReference>
<dbReference type="Pfam" id="PF00047">
    <property type="entry name" value="ig"/>
    <property type="match status" value="1"/>
</dbReference>
<dbReference type="PANTHER" id="PTHR19134">
    <property type="entry name" value="RECEPTOR-TYPE TYROSINE-PROTEIN PHOSPHATASE"/>
    <property type="match status" value="1"/>
</dbReference>
<dbReference type="OMA" id="FQVRACS"/>
<keyword evidence="8" id="KW-0472">Membrane</keyword>
<dbReference type="SUPFAM" id="SSF52799">
    <property type="entry name" value="(Phosphotyrosine protein) phosphatases II"/>
    <property type="match status" value="2"/>
</dbReference>
<dbReference type="GO" id="GO:0005001">
    <property type="term" value="F:transmembrane receptor protein tyrosine phosphatase activity"/>
    <property type="evidence" value="ECO:0007669"/>
    <property type="project" value="UniProtKB-ARBA"/>
</dbReference>
<dbReference type="SMART" id="SM00194">
    <property type="entry name" value="PTPc"/>
    <property type="match status" value="2"/>
</dbReference>
<feature type="domain" description="Ig-like" evidence="14">
    <location>
        <begin position="130"/>
        <end position="219"/>
    </location>
</feature>
<keyword evidence="4" id="KW-0732">Signal</keyword>
<dbReference type="InterPro" id="IPR003599">
    <property type="entry name" value="Ig_sub"/>
</dbReference>
<dbReference type="SMART" id="SM00404">
    <property type="entry name" value="PTPc_motif"/>
    <property type="match status" value="2"/>
</dbReference>
<evidence type="ECO:0000256" key="3">
    <source>
        <dbReference type="ARBA" id="ARBA00022692"/>
    </source>
</evidence>
<reference evidence="16 17" key="1">
    <citation type="submission" date="2015-12" db="EMBL/GenBank/DDBJ databases">
        <title>The genome of Folsomia candida.</title>
        <authorList>
            <person name="Faddeeva A."/>
            <person name="Derks M.F."/>
            <person name="Anvar Y."/>
            <person name="Smit S."/>
            <person name="Van Straalen N."/>
            <person name="Roelofs D."/>
        </authorList>
    </citation>
    <scope>NUCLEOTIDE SEQUENCE [LARGE SCALE GENOMIC DNA]</scope>
    <source>
        <strain evidence="16 17">VU population</strain>
        <tissue evidence="16">Whole body</tissue>
    </source>
</reference>
<dbReference type="Gene3D" id="2.60.40.10">
    <property type="entry name" value="Immunoglobulins"/>
    <property type="match status" value="5"/>
</dbReference>
<dbReference type="CDD" id="cd00063">
    <property type="entry name" value="FN3"/>
    <property type="match status" value="2"/>
</dbReference>
<dbReference type="InterPro" id="IPR013783">
    <property type="entry name" value="Ig-like_fold"/>
</dbReference>
<dbReference type="Proteomes" id="UP000198287">
    <property type="component" value="Unassembled WGS sequence"/>
</dbReference>
<comment type="catalytic activity">
    <reaction evidence="11">
        <text>O-phospho-L-tyrosyl-[protein] + H2O = L-tyrosyl-[protein] + phosphate</text>
        <dbReference type="Rhea" id="RHEA:10684"/>
        <dbReference type="Rhea" id="RHEA-COMP:10136"/>
        <dbReference type="Rhea" id="RHEA-COMP:20101"/>
        <dbReference type="ChEBI" id="CHEBI:15377"/>
        <dbReference type="ChEBI" id="CHEBI:43474"/>
        <dbReference type="ChEBI" id="CHEBI:46858"/>
        <dbReference type="ChEBI" id="CHEBI:61978"/>
        <dbReference type="EC" id="3.1.3.48"/>
    </reaction>
</comment>
<dbReference type="STRING" id="158441.A0A226DJS1"/>
<dbReference type="EMBL" id="LNIX01000017">
    <property type="protein sequence ID" value="OXA45775.1"/>
    <property type="molecule type" value="Genomic_DNA"/>
</dbReference>
<dbReference type="PROSITE" id="PS50056">
    <property type="entry name" value="TYR_PHOSPHATASE_2"/>
    <property type="match status" value="2"/>
</dbReference>
<evidence type="ECO:0000259" key="15">
    <source>
        <dbReference type="PROSITE" id="PS50853"/>
    </source>
</evidence>
<dbReference type="PROSITE" id="PS50055">
    <property type="entry name" value="TYR_PHOSPHATASE_PTP"/>
    <property type="match status" value="2"/>
</dbReference>
<comment type="caution">
    <text evidence="16">The sequence shown here is derived from an EMBL/GenBank/DDBJ whole genome shotgun (WGS) entry which is preliminary data.</text>
</comment>
<dbReference type="CDD" id="cd00096">
    <property type="entry name" value="Ig"/>
    <property type="match status" value="2"/>
</dbReference>
<evidence type="ECO:0000256" key="10">
    <source>
        <dbReference type="ARBA" id="ARBA00023319"/>
    </source>
</evidence>
<keyword evidence="3" id="KW-0812">Transmembrane</keyword>
<dbReference type="OrthoDB" id="6058203at2759"/>
<dbReference type="InterPro" id="IPR000387">
    <property type="entry name" value="Tyr_Pase_dom"/>
</dbReference>
<evidence type="ECO:0000256" key="7">
    <source>
        <dbReference type="ARBA" id="ARBA00022989"/>
    </source>
</evidence>
<dbReference type="SUPFAM" id="SSF49265">
    <property type="entry name" value="Fibronectin type III"/>
    <property type="match status" value="1"/>
</dbReference>
<dbReference type="SMART" id="SM00409">
    <property type="entry name" value="IG"/>
    <property type="match status" value="2"/>
</dbReference>
<dbReference type="SMART" id="SM00060">
    <property type="entry name" value="FN3"/>
    <property type="match status" value="3"/>
</dbReference>
<feature type="domain" description="Fibronectin type-III" evidence="15">
    <location>
        <begin position="319"/>
        <end position="413"/>
    </location>
</feature>
<dbReference type="InterPro" id="IPR003961">
    <property type="entry name" value="FN3_dom"/>
</dbReference>
<keyword evidence="6" id="KW-0904">Protein phosphatase</keyword>
<keyword evidence="10" id="KW-0393">Immunoglobulin domain</keyword>
<dbReference type="SMART" id="SM00408">
    <property type="entry name" value="IGc2"/>
    <property type="match status" value="2"/>
</dbReference>
<evidence type="ECO:0000256" key="9">
    <source>
        <dbReference type="ARBA" id="ARBA00023157"/>
    </source>
</evidence>
<dbReference type="CDD" id="cd00047">
    <property type="entry name" value="PTPc"/>
    <property type="match status" value="2"/>
</dbReference>
<sequence>MAGQVGSSYLMARMKLFFFAAAIIFVTFLHPSWCDILKISMTGEGLKSLGRPATLTCHSNDTSIASVKWIFENTVLPSVPPKSKSSSLHEAIHVIPNVTFNDFGRYLCSANLSTGEVHNVTHELLFNVNAKVTLNAVHEVKEGSNVSMTCAVTGYPSPTNIHWQFSHRPVANSESHSTSETRSNPAEISSTLVMINATPEMNGTYDCNTPDGTKETHLVVKSKPTLRFQLVKAVGRTQIFTNWTLFNGNSKIKNLEMKYYQSKKVGPVKISLSPKANSYLITKLNPGETYFNFSISAINEVGQHEDVYDIDVVTLLEDPHFVPQISVNGFTSNTVTLGWNVYSNISEYFNYYNVSYRRIQSGIPQYYTAYEHPLMVEKLKPGATYVFKIQACSSYIKTCEAYSQEVNGTTMDGMSSAPQNLSLNCQYDVKTHETLVSVGWDEPSDPQGYIGEYEVTLTGNASFYDKQGKQAEDRVPPITKNVLANAPRKTDFPGQPPNTQIFVNVCAKTRSKRCGASAEVSCLTPESIPDTQELSQASWKAVQRSNSQQIFFMINVPHISQRNGTICCLRVIVVRLGKDQSVHDLKPPSEMEIFTYDAIHNGTNSGAYLAEMLDANSRHIMIGDGVMSERLLCEKCWPQNDFSMGAYSYRPSGHYPSANAIPLKHHRKRHTSSNGQQHSNIPQDVVNDKHQRMRAQSKYFLPLRPVGADSQESIIPGVAIISSLIVTLVVVLIALMCVMRWRKEEPGDQEYGLSHSIQQWCRRLRGQQPIPSEEPPNLPPLSKDELVNAYLERHKDSDLGFQQEFEKLPDRFCDRTAQASDNSSNVGKNRYPDIKAYDQTRVKLSTSENGSDYINANFVVGYKERKKFICAQGPMETTVVDWWRMIWEQHAHFILMLTNVEEYNKTKCAKYWPNEGSTNYAEFMVTHCSEKRYSDYLVRNLKISKARSGSNVEDGNREEREIFQYHYLVWKDFMAPEHPVGILRFIKRFNEAYAPDKGPILVHCSAGVGRTGTLVGLDSMLQQLNEEGCVSIFNTICDLRHQRNYLVQSLKQYIFIYRALMEMAQFGDTDVSSSELKSHIEKIKGCAVGSTTSRMQEEFERLVQVIEDRKPFTVGASEDNRHRNHHENIIPYDRNRVHLSPMPSLSKEINTYINATFIEGYDSTEQFIIAQDPLEVTIGDFWRMIVEQNIRSIVMLSETGEEKCTRYWPEKDQETSHDYIKVKYMQSQSFPFYYRREFTVTDTKTDHSCLVTQFQYNGWPVGEGEVPQIDRGIVELIDTTFKYKDTLEGNVGPIVVHCSDGADRSCIFVALAILVQQMMNESRIDVFSVVRKLRSQRQGLFRNFPQYEFIYRGLHTYAELHVANGNAGH</sequence>
<feature type="domain" description="Tyrosine-protein phosphatase" evidence="12">
    <location>
        <begin position="1095"/>
        <end position="1357"/>
    </location>
</feature>
<evidence type="ECO:0000256" key="5">
    <source>
        <dbReference type="ARBA" id="ARBA00022801"/>
    </source>
</evidence>
<evidence type="ECO:0000259" key="13">
    <source>
        <dbReference type="PROSITE" id="PS50056"/>
    </source>
</evidence>
<dbReference type="InterPro" id="IPR050348">
    <property type="entry name" value="Protein-Tyr_Phosphatase"/>
</dbReference>
<evidence type="ECO:0000313" key="17">
    <source>
        <dbReference type="Proteomes" id="UP000198287"/>
    </source>
</evidence>
<evidence type="ECO:0000256" key="1">
    <source>
        <dbReference type="ARBA" id="ARBA00004167"/>
    </source>
</evidence>
<keyword evidence="17" id="KW-1185">Reference proteome</keyword>
<gene>
    <name evidence="16" type="ORF">Fcan01_19772</name>
</gene>
<dbReference type="EC" id="3.1.3.48" evidence="2"/>
<dbReference type="InterPro" id="IPR013151">
    <property type="entry name" value="Immunoglobulin_dom"/>
</dbReference>
<dbReference type="InterPro" id="IPR036179">
    <property type="entry name" value="Ig-like_dom_sf"/>
</dbReference>
<dbReference type="InterPro" id="IPR003595">
    <property type="entry name" value="Tyr_Pase_cat"/>
</dbReference>
<name>A0A226DJS1_FOLCA</name>
<dbReference type="InterPro" id="IPR029021">
    <property type="entry name" value="Prot-tyrosine_phosphatase-like"/>
</dbReference>
<evidence type="ECO:0000256" key="4">
    <source>
        <dbReference type="ARBA" id="ARBA00022729"/>
    </source>
</evidence>
<evidence type="ECO:0000256" key="2">
    <source>
        <dbReference type="ARBA" id="ARBA00013064"/>
    </source>
</evidence>
<dbReference type="InterPro" id="IPR036116">
    <property type="entry name" value="FN3_sf"/>
</dbReference>
<dbReference type="SUPFAM" id="SSF48726">
    <property type="entry name" value="Immunoglobulin"/>
    <property type="match status" value="2"/>
</dbReference>
<feature type="domain" description="Tyrosine specific protein phosphatases" evidence="13">
    <location>
        <begin position="980"/>
        <end position="1054"/>
    </location>
</feature>
<dbReference type="InterPro" id="IPR000242">
    <property type="entry name" value="PTP_cat"/>
</dbReference>
<dbReference type="InterPro" id="IPR016130">
    <property type="entry name" value="Tyr_Pase_AS"/>
</dbReference>
<dbReference type="GO" id="GO:0016020">
    <property type="term" value="C:membrane"/>
    <property type="evidence" value="ECO:0007669"/>
    <property type="project" value="UniProtKB-SubCell"/>
</dbReference>
<keyword evidence="5" id="KW-0378">Hydrolase</keyword>
<evidence type="ECO:0000256" key="11">
    <source>
        <dbReference type="ARBA" id="ARBA00051722"/>
    </source>
</evidence>
<dbReference type="Pfam" id="PF00102">
    <property type="entry name" value="Y_phosphatase"/>
    <property type="match status" value="2"/>
</dbReference>
<feature type="domain" description="Tyrosine specific protein phosphatases" evidence="13">
    <location>
        <begin position="1271"/>
        <end position="1348"/>
    </location>
</feature>
<keyword evidence="7" id="KW-1133">Transmembrane helix</keyword>
<dbReference type="FunFam" id="3.90.190.10:FF:000102">
    <property type="entry name" value="Receptor-type tyrosine-protein phosphatase"/>
    <property type="match status" value="1"/>
</dbReference>
<proteinExistence type="predicted"/>
<keyword evidence="9" id="KW-1015">Disulfide bond</keyword>
<dbReference type="PROSITE" id="PS50835">
    <property type="entry name" value="IG_LIKE"/>
    <property type="match status" value="2"/>
</dbReference>
<dbReference type="Pfam" id="PF13927">
    <property type="entry name" value="Ig_3"/>
    <property type="match status" value="1"/>
</dbReference>
<dbReference type="PROSITE" id="PS50853">
    <property type="entry name" value="FN3"/>
    <property type="match status" value="1"/>
</dbReference>
<feature type="domain" description="Ig-like" evidence="14">
    <location>
        <begin position="31"/>
        <end position="118"/>
    </location>
</feature>
<accession>A0A226DJS1</accession>
<dbReference type="PANTHER" id="PTHR19134:SF495">
    <property type="entry name" value="TYROSINE-PROTEIN PHOSPHATASE 69D"/>
    <property type="match status" value="1"/>
</dbReference>
<dbReference type="PRINTS" id="PR00700">
    <property type="entry name" value="PRTYPHPHTASE"/>
</dbReference>
<dbReference type="PROSITE" id="PS00383">
    <property type="entry name" value="TYR_PHOSPHATASE_1"/>
    <property type="match status" value="1"/>
</dbReference>
<evidence type="ECO:0000313" key="16">
    <source>
        <dbReference type="EMBL" id="OXA45775.1"/>
    </source>
</evidence>
<feature type="domain" description="Tyrosine-protein phosphatase" evidence="12">
    <location>
        <begin position="801"/>
        <end position="1063"/>
    </location>
</feature>
<dbReference type="Pfam" id="PF00041">
    <property type="entry name" value="fn3"/>
    <property type="match status" value="1"/>
</dbReference>
<evidence type="ECO:0000259" key="14">
    <source>
        <dbReference type="PROSITE" id="PS50835"/>
    </source>
</evidence>
<dbReference type="GO" id="GO:0048666">
    <property type="term" value="P:neuron development"/>
    <property type="evidence" value="ECO:0007669"/>
    <property type="project" value="UniProtKB-ARBA"/>
</dbReference>
<dbReference type="InterPro" id="IPR003598">
    <property type="entry name" value="Ig_sub2"/>
</dbReference>